<dbReference type="OrthoDB" id="2357318at2759"/>
<evidence type="ECO:0000313" key="1">
    <source>
        <dbReference type="EMBL" id="KLT41562.1"/>
    </source>
</evidence>
<protein>
    <recommendedName>
        <fullName evidence="3">Nucleolar 27S pre-rRNA processing Urb2/Npa2 C-terminal domain-containing protein</fullName>
    </recommendedName>
</protein>
<dbReference type="AlphaFoldDB" id="A0A0J0XKG6"/>
<organism evidence="1 2">
    <name type="scientific">Cutaneotrichosporon oleaginosum</name>
    <dbReference type="NCBI Taxonomy" id="879819"/>
    <lineage>
        <taxon>Eukaryota</taxon>
        <taxon>Fungi</taxon>
        <taxon>Dikarya</taxon>
        <taxon>Basidiomycota</taxon>
        <taxon>Agaricomycotina</taxon>
        <taxon>Tremellomycetes</taxon>
        <taxon>Trichosporonales</taxon>
        <taxon>Trichosporonaceae</taxon>
        <taxon>Cutaneotrichosporon</taxon>
    </lineage>
</organism>
<reference evidence="1 2" key="1">
    <citation type="submission" date="2015-03" db="EMBL/GenBank/DDBJ databases">
        <title>Genomics and transcriptomics of the oil-accumulating basidiomycete yeast T. oleaginosus allow insights into substrate utilization and the diverse evolutionary trajectories of mating systems in fungi.</title>
        <authorList>
            <consortium name="DOE Joint Genome Institute"/>
            <person name="Kourist R."/>
            <person name="Kracht O."/>
            <person name="Bracharz F."/>
            <person name="Lipzen A."/>
            <person name="Nolan M."/>
            <person name="Ohm R."/>
            <person name="Grigoriev I."/>
            <person name="Sun S."/>
            <person name="Heitman J."/>
            <person name="Bruck T."/>
            <person name="Nowrousian M."/>
        </authorList>
    </citation>
    <scope>NUCLEOTIDE SEQUENCE [LARGE SCALE GENOMIC DNA]</scope>
    <source>
        <strain evidence="1 2">IBC0246</strain>
    </source>
</reference>
<name>A0A0J0XKG6_9TREE</name>
<evidence type="ECO:0000313" key="2">
    <source>
        <dbReference type="Proteomes" id="UP000053611"/>
    </source>
</evidence>
<proteinExistence type="predicted"/>
<keyword evidence="2" id="KW-1185">Reference proteome</keyword>
<dbReference type="RefSeq" id="XP_018278053.1">
    <property type="nucleotide sequence ID" value="XM_018423485.1"/>
</dbReference>
<dbReference type="GeneID" id="28984088"/>
<dbReference type="STRING" id="879819.A0A0J0XKG6"/>
<gene>
    <name evidence="1" type="ORF">CC85DRAFT_286336</name>
</gene>
<dbReference type="EMBL" id="KQ087216">
    <property type="protein sequence ID" value="KLT41562.1"/>
    <property type="molecule type" value="Genomic_DNA"/>
</dbReference>
<dbReference type="Proteomes" id="UP000053611">
    <property type="component" value="Unassembled WGS sequence"/>
</dbReference>
<evidence type="ECO:0008006" key="3">
    <source>
        <dbReference type="Google" id="ProtNLM"/>
    </source>
</evidence>
<sequence length="615" mass="68151">MSRPLPQLGGNRETLEILNPFLQVLRSDAPISIPLDTLKGALGHFLATLDGEQLDSFVTDILSSKSLWRALSPSGIAEAVRPAPVVKARNLKPDLKDGWFSRDKLGKACRSWLEQIFSASKKAKSENAVYFYIGLLTGTDDAEDVKWGQPREDIEEEVVVALSERLYPRPSRHSEKEKAKETEDELEPPLETYCRAASHVDAARLRVLDLRKVGPQLHRAIFESLGYPPLAVDRTKMDLKLAKALSRGLSQTLVALSQGGERNQAFAWDAATAYVARMLDCGERFQREWAKPTIPAAGSIEWERQKAALASFTQVTWPVVEIMLEPHSYASKRERVGLASHIVLTLGKFASLAQDQETSTEGYESVLYGCLDLIAAGGGPKAVRQLLEDLNEPKVSDSLAGFILIVAEQLIRLIDAESMRDIVFPLAQKYIVRPQHRASFEAANALLLTLLDTASSTLAADMTQGPFVDALSVILAHSLLRHARDEAVKAEQLGAAYPLVVRAAGRRSTDLVEKCVSMLDSATFPTKDYEFAVKKIRILIAPAIPRSLMPAYLDSIAKIITDTPRESEARLELAGLTFKVVMGDMPDESKQMAVEWWLRWRRRFEGGTDEPQARL</sequence>
<accession>A0A0J0XKG6</accession>